<protein>
    <submittedName>
        <fullName evidence="1">Uncharacterized protein</fullName>
    </submittedName>
</protein>
<evidence type="ECO:0000313" key="2">
    <source>
        <dbReference type="Proteomes" id="UP001221898"/>
    </source>
</evidence>
<gene>
    <name evidence="1" type="ORF">AAFF_G00131710</name>
</gene>
<dbReference type="EMBL" id="JAINUG010000192">
    <property type="protein sequence ID" value="KAJ8388606.1"/>
    <property type="molecule type" value="Genomic_DNA"/>
</dbReference>
<evidence type="ECO:0000313" key="1">
    <source>
        <dbReference type="EMBL" id="KAJ8388606.1"/>
    </source>
</evidence>
<keyword evidence="2" id="KW-1185">Reference proteome</keyword>
<reference evidence="1" key="1">
    <citation type="journal article" date="2023" name="Science">
        <title>Genome structures resolve the early diversification of teleost fishes.</title>
        <authorList>
            <person name="Parey E."/>
            <person name="Louis A."/>
            <person name="Montfort J."/>
            <person name="Bouchez O."/>
            <person name="Roques C."/>
            <person name="Iampietro C."/>
            <person name="Lluch J."/>
            <person name="Castinel A."/>
            <person name="Donnadieu C."/>
            <person name="Desvignes T."/>
            <person name="Floi Bucao C."/>
            <person name="Jouanno E."/>
            <person name="Wen M."/>
            <person name="Mejri S."/>
            <person name="Dirks R."/>
            <person name="Jansen H."/>
            <person name="Henkel C."/>
            <person name="Chen W.J."/>
            <person name="Zahm M."/>
            <person name="Cabau C."/>
            <person name="Klopp C."/>
            <person name="Thompson A.W."/>
            <person name="Robinson-Rechavi M."/>
            <person name="Braasch I."/>
            <person name="Lecointre G."/>
            <person name="Bobe J."/>
            <person name="Postlethwait J.H."/>
            <person name="Berthelot C."/>
            <person name="Roest Crollius H."/>
            <person name="Guiguen Y."/>
        </authorList>
    </citation>
    <scope>NUCLEOTIDE SEQUENCE</scope>
    <source>
        <strain evidence="1">NC1722</strain>
    </source>
</reference>
<organism evidence="1 2">
    <name type="scientific">Aldrovandia affinis</name>
    <dbReference type="NCBI Taxonomy" id="143900"/>
    <lineage>
        <taxon>Eukaryota</taxon>
        <taxon>Metazoa</taxon>
        <taxon>Chordata</taxon>
        <taxon>Craniata</taxon>
        <taxon>Vertebrata</taxon>
        <taxon>Euteleostomi</taxon>
        <taxon>Actinopterygii</taxon>
        <taxon>Neopterygii</taxon>
        <taxon>Teleostei</taxon>
        <taxon>Notacanthiformes</taxon>
        <taxon>Halosauridae</taxon>
        <taxon>Aldrovandia</taxon>
    </lineage>
</organism>
<dbReference type="Proteomes" id="UP001221898">
    <property type="component" value="Unassembled WGS sequence"/>
</dbReference>
<accession>A0AAD7RQJ1</accession>
<comment type="caution">
    <text evidence="1">The sequence shown here is derived from an EMBL/GenBank/DDBJ whole genome shotgun (WGS) entry which is preliminary data.</text>
</comment>
<proteinExistence type="predicted"/>
<name>A0AAD7RQJ1_9TELE</name>
<sequence length="138" mass="14966">MQEEERSDRVAPAAVQLLPPLQSHGDSLRCDHTGMPEHPCAELWCWRALCAAVYKTTNTLPTGEGAATFLAVLLRPQTGEPLSPGAHLEQRPNIKLEHSLTVTQITGFGAAGQTRRCMRWTAADLRRAAAVVPADSTL</sequence>
<dbReference type="AlphaFoldDB" id="A0AAD7RQJ1"/>